<dbReference type="EMBL" id="CDMY01000219">
    <property type="protein sequence ID" value="CEL94473.1"/>
    <property type="molecule type" value="Genomic_DNA"/>
</dbReference>
<reference evidence="2 3" key="1">
    <citation type="submission" date="2014-11" db="EMBL/GenBank/DDBJ databases">
        <authorList>
            <person name="Zhu J."/>
            <person name="Qi W."/>
            <person name="Song R."/>
        </authorList>
    </citation>
    <scope>NUCLEOTIDE SEQUENCE [LARGE SCALE GENOMIC DNA]</scope>
</reference>
<accession>A0A0G4EG93</accession>
<sequence length="293" mass="31171">MLGLWLLALTFALVLCFPTVDAVSLKQHVHSDGGASFVNAPLVRSMTAPSRPPLPNTHRGTGPPPLAAFRSGMPSSAPVLCRVFKPDGENVGSLVPVPVTASTTLEQLEDRAQQLYIGKGKVGNDTYLELDVRTTNKYLAGRKTIPSPLSLVKDVFNQEGGVRELLVADVPISRYDTTYGTGQPPPSEAASNLAASGLLGQLALECLDVTLRVDQVVLSFMPAQPIGAFRPQTCPINHPFTTPELAARLPPIKALCISMPYCVHDRFGSVQTDFIMAVMHNTPGSSGSSSAGR</sequence>
<feature type="chain" id="PRO_5005187584" evidence="1">
    <location>
        <begin position="23"/>
        <end position="293"/>
    </location>
</feature>
<evidence type="ECO:0000313" key="2">
    <source>
        <dbReference type="EMBL" id="CEL94473.1"/>
    </source>
</evidence>
<dbReference type="Proteomes" id="UP000041254">
    <property type="component" value="Unassembled WGS sequence"/>
</dbReference>
<proteinExistence type="predicted"/>
<dbReference type="AlphaFoldDB" id="A0A0G4EG93"/>
<name>A0A0G4EG93_VITBC</name>
<evidence type="ECO:0000256" key="1">
    <source>
        <dbReference type="SAM" id="SignalP"/>
    </source>
</evidence>
<evidence type="ECO:0000313" key="3">
    <source>
        <dbReference type="Proteomes" id="UP000041254"/>
    </source>
</evidence>
<dbReference type="VEuPathDB" id="CryptoDB:Vbra_2088"/>
<dbReference type="InParanoid" id="A0A0G4EG93"/>
<keyword evidence="3" id="KW-1185">Reference proteome</keyword>
<keyword evidence="1" id="KW-0732">Signal</keyword>
<feature type="signal peptide" evidence="1">
    <location>
        <begin position="1"/>
        <end position="22"/>
    </location>
</feature>
<organism evidence="2 3">
    <name type="scientific">Vitrella brassicaformis (strain CCMP3155)</name>
    <dbReference type="NCBI Taxonomy" id="1169540"/>
    <lineage>
        <taxon>Eukaryota</taxon>
        <taxon>Sar</taxon>
        <taxon>Alveolata</taxon>
        <taxon>Colpodellida</taxon>
        <taxon>Vitrellaceae</taxon>
        <taxon>Vitrella</taxon>
    </lineage>
</organism>
<gene>
    <name evidence="2" type="ORF">Vbra_2088</name>
</gene>
<protein>
    <submittedName>
        <fullName evidence="2">Uncharacterized protein</fullName>
    </submittedName>
</protein>